<organism evidence="1 2">
    <name type="scientific">Psilocybe cyanescens</name>
    <dbReference type="NCBI Taxonomy" id="93625"/>
    <lineage>
        <taxon>Eukaryota</taxon>
        <taxon>Fungi</taxon>
        <taxon>Dikarya</taxon>
        <taxon>Basidiomycota</taxon>
        <taxon>Agaricomycotina</taxon>
        <taxon>Agaricomycetes</taxon>
        <taxon>Agaricomycetidae</taxon>
        <taxon>Agaricales</taxon>
        <taxon>Agaricineae</taxon>
        <taxon>Strophariaceae</taxon>
        <taxon>Psilocybe</taxon>
    </lineage>
</organism>
<comment type="caution">
    <text evidence="1">The sequence shown here is derived from an EMBL/GenBank/DDBJ whole genome shotgun (WGS) entry which is preliminary data.</text>
</comment>
<gene>
    <name evidence="1" type="ORF">CVT25_008074</name>
</gene>
<name>A0A409X6W2_PSICY</name>
<proteinExistence type="predicted"/>
<protein>
    <submittedName>
        <fullName evidence="1">Uncharacterized protein</fullName>
    </submittedName>
</protein>
<dbReference type="EMBL" id="NHYD01002483">
    <property type="protein sequence ID" value="PPQ86475.1"/>
    <property type="molecule type" value="Genomic_DNA"/>
</dbReference>
<reference evidence="1 2" key="1">
    <citation type="journal article" date="2018" name="Evol. Lett.">
        <title>Horizontal gene cluster transfer increased hallucinogenic mushroom diversity.</title>
        <authorList>
            <person name="Reynolds H.T."/>
            <person name="Vijayakumar V."/>
            <person name="Gluck-Thaler E."/>
            <person name="Korotkin H.B."/>
            <person name="Matheny P.B."/>
            <person name="Slot J.C."/>
        </authorList>
    </citation>
    <scope>NUCLEOTIDE SEQUENCE [LARGE SCALE GENOMIC DNA]</scope>
    <source>
        <strain evidence="1 2">2631</strain>
    </source>
</reference>
<dbReference type="STRING" id="93625.A0A409X6W2"/>
<dbReference type="InParanoid" id="A0A409X6W2"/>
<accession>A0A409X6W2</accession>
<dbReference type="Proteomes" id="UP000283269">
    <property type="component" value="Unassembled WGS sequence"/>
</dbReference>
<dbReference type="OrthoDB" id="2935645at2759"/>
<keyword evidence="2" id="KW-1185">Reference proteome</keyword>
<evidence type="ECO:0000313" key="1">
    <source>
        <dbReference type="EMBL" id="PPQ86475.1"/>
    </source>
</evidence>
<sequence>MTKPPEEPESYIPEERWIFGSHSGTQLDSREFEKTFAPINRDFISFDQRLRSFITSNFPGEAPRYEDLIYIQPFKCLYISYQSVEDWTEARDILRCNPDFHECKRYDCVIVNDDGPGTTVARLHLLLRCWLPSGKVVDMALVHAFNRNKWRPFTMWDNCQIYTETQDSSFLLMDYVV</sequence>
<dbReference type="AlphaFoldDB" id="A0A409X6W2"/>
<evidence type="ECO:0000313" key="2">
    <source>
        <dbReference type="Proteomes" id="UP000283269"/>
    </source>
</evidence>